<dbReference type="InterPro" id="IPR049385">
    <property type="entry name" value="FAK1-like_FERM_C"/>
</dbReference>
<dbReference type="InterPro" id="IPR011009">
    <property type="entry name" value="Kinase-like_dom_sf"/>
</dbReference>
<dbReference type="SUPFAM" id="SSF56112">
    <property type="entry name" value="Protein kinase-like (PK-like)"/>
    <property type="match status" value="1"/>
</dbReference>
<dbReference type="OrthoDB" id="6418201at2759"/>
<feature type="region of interest" description="Disordered" evidence="1">
    <location>
        <begin position="90"/>
        <end position="155"/>
    </location>
</feature>
<dbReference type="PANTHER" id="PTHR46221">
    <property type="entry name" value="FERM AND PDZ DOMAIN-CONTAINING PROTEIN FAMILY MEMBER"/>
    <property type="match status" value="1"/>
</dbReference>
<evidence type="ECO:0000313" key="4">
    <source>
        <dbReference type="Proteomes" id="UP000789390"/>
    </source>
</evidence>
<dbReference type="PANTHER" id="PTHR46221:SF9">
    <property type="entry name" value="NON-SPECIFIC PROTEIN-TYROSINE KINASE"/>
    <property type="match status" value="1"/>
</dbReference>
<dbReference type="PROSITE" id="PS50057">
    <property type="entry name" value="FERM_3"/>
    <property type="match status" value="1"/>
</dbReference>
<dbReference type="InterPro" id="IPR014352">
    <property type="entry name" value="FERM/acyl-CoA-bd_prot_sf"/>
</dbReference>
<evidence type="ECO:0000259" key="2">
    <source>
        <dbReference type="PROSITE" id="PS50057"/>
    </source>
</evidence>
<dbReference type="InterPro" id="IPR019748">
    <property type="entry name" value="FERM_central"/>
</dbReference>
<dbReference type="GO" id="GO:0009887">
    <property type="term" value="P:animal organ morphogenesis"/>
    <property type="evidence" value="ECO:0007669"/>
    <property type="project" value="UniProtKB-ARBA"/>
</dbReference>
<gene>
    <name evidence="3" type="ORF">DGAL_LOCUS6935</name>
</gene>
<dbReference type="Gene3D" id="3.30.200.20">
    <property type="entry name" value="Phosphorylase Kinase, domain 1"/>
    <property type="match status" value="1"/>
</dbReference>
<feature type="domain" description="FERM" evidence="2">
    <location>
        <begin position="329"/>
        <end position="668"/>
    </location>
</feature>
<accession>A0A8J2WJA6</accession>
<dbReference type="Pfam" id="PF21477">
    <property type="entry name" value="FERM_C_FAK1"/>
    <property type="match status" value="1"/>
</dbReference>
<dbReference type="CDD" id="cd14473">
    <property type="entry name" value="FERM_B-lobe"/>
    <property type="match status" value="1"/>
</dbReference>
<feature type="compositionally biased region" description="Low complexity" evidence="1">
    <location>
        <begin position="207"/>
        <end position="217"/>
    </location>
</feature>
<keyword evidence="4" id="KW-1185">Reference proteome</keyword>
<dbReference type="SUPFAM" id="SSF50729">
    <property type="entry name" value="PH domain-like"/>
    <property type="match status" value="1"/>
</dbReference>
<dbReference type="Gene3D" id="2.30.29.30">
    <property type="entry name" value="Pleckstrin-homology domain (PH domain)/Phosphotyrosine-binding domain (PTB)"/>
    <property type="match status" value="1"/>
</dbReference>
<dbReference type="Gene3D" id="1.20.80.10">
    <property type="match status" value="1"/>
</dbReference>
<dbReference type="Pfam" id="PF00373">
    <property type="entry name" value="FERM_M"/>
    <property type="match status" value="1"/>
</dbReference>
<evidence type="ECO:0000313" key="3">
    <source>
        <dbReference type="EMBL" id="CAH0104215.1"/>
    </source>
</evidence>
<dbReference type="Gene3D" id="3.10.20.90">
    <property type="entry name" value="Phosphatidylinositol 3-kinase Catalytic Subunit, Chain A, domain 1"/>
    <property type="match status" value="1"/>
</dbReference>
<comment type="caution">
    <text evidence="3">The sequence shown here is derived from an EMBL/GenBank/DDBJ whole genome shotgun (WGS) entry which is preliminary data.</text>
</comment>
<dbReference type="SUPFAM" id="SSF47031">
    <property type="entry name" value="Second domain of FERM"/>
    <property type="match status" value="1"/>
</dbReference>
<dbReference type="AlphaFoldDB" id="A0A8J2WJA6"/>
<name>A0A8J2WJA6_9CRUS</name>
<feature type="region of interest" description="Disordered" evidence="1">
    <location>
        <begin position="255"/>
        <end position="275"/>
    </location>
</feature>
<dbReference type="SMART" id="SM00295">
    <property type="entry name" value="B41"/>
    <property type="match status" value="1"/>
</dbReference>
<dbReference type="InterPro" id="IPR029071">
    <property type="entry name" value="Ubiquitin-like_domsf"/>
</dbReference>
<dbReference type="InterPro" id="IPR000299">
    <property type="entry name" value="FERM_domain"/>
</dbReference>
<dbReference type="InterPro" id="IPR019749">
    <property type="entry name" value="Band_41_domain"/>
</dbReference>
<proteinExistence type="predicted"/>
<dbReference type="SUPFAM" id="SSF54236">
    <property type="entry name" value="Ubiquitin-like"/>
    <property type="match status" value="1"/>
</dbReference>
<feature type="compositionally biased region" description="Low complexity" evidence="1">
    <location>
        <begin position="126"/>
        <end position="135"/>
    </location>
</feature>
<dbReference type="InterPro" id="IPR035963">
    <property type="entry name" value="FERM_2"/>
</dbReference>
<dbReference type="Proteomes" id="UP000789390">
    <property type="component" value="Unassembled WGS sequence"/>
</dbReference>
<reference evidence="3" key="1">
    <citation type="submission" date="2021-11" db="EMBL/GenBank/DDBJ databases">
        <authorList>
            <person name="Schell T."/>
        </authorList>
    </citation>
    <scope>NUCLEOTIDE SEQUENCE</scope>
    <source>
        <strain evidence="3">M5</strain>
    </source>
</reference>
<dbReference type="Pfam" id="PF18038">
    <property type="entry name" value="FERM_N_2"/>
    <property type="match status" value="1"/>
</dbReference>
<dbReference type="EMBL" id="CAKKLH010000127">
    <property type="protein sequence ID" value="CAH0104215.1"/>
    <property type="molecule type" value="Genomic_DNA"/>
</dbReference>
<organism evidence="3 4">
    <name type="scientific">Daphnia galeata</name>
    <dbReference type="NCBI Taxonomy" id="27404"/>
    <lineage>
        <taxon>Eukaryota</taxon>
        <taxon>Metazoa</taxon>
        <taxon>Ecdysozoa</taxon>
        <taxon>Arthropoda</taxon>
        <taxon>Crustacea</taxon>
        <taxon>Branchiopoda</taxon>
        <taxon>Diplostraca</taxon>
        <taxon>Cladocera</taxon>
        <taxon>Anomopoda</taxon>
        <taxon>Daphniidae</taxon>
        <taxon>Daphnia</taxon>
    </lineage>
</organism>
<evidence type="ECO:0000256" key="1">
    <source>
        <dbReference type="SAM" id="MobiDB-lite"/>
    </source>
</evidence>
<dbReference type="InterPro" id="IPR011993">
    <property type="entry name" value="PH-like_dom_sf"/>
</dbReference>
<dbReference type="GO" id="GO:0048731">
    <property type="term" value="P:system development"/>
    <property type="evidence" value="ECO:0007669"/>
    <property type="project" value="UniProtKB-ARBA"/>
</dbReference>
<dbReference type="InterPro" id="IPR041390">
    <property type="entry name" value="FADK_N"/>
</dbReference>
<dbReference type="GO" id="GO:0071944">
    <property type="term" value="C:cell periphery"/>
    <property type="evidence" value="ECO:0007669"/>
    <property type="project" value="UniProtKB-ARBA"/>
</dbReference>
<protein>
    <recommendedName>
        <fullName evidence="2">FERM domain-containing protein</fullName>
    </recommendedName>
</protein>
<feature type="region of interest" description="Disordered" evidence="1">
    <location>
        <begin position="198"/>
        <end position="228"/>
    </location>
</feature>
<sequence>MTIEAAKMERDWSWSVACFGQQKDYMDLPPRSWGEKEAQQRLQQGEEPELWTSGGYQPAVDCWSANSCEKLLSSSRSRLVGESTTTDVILNGQGDSWGLRRRSRSSSNSRQHQVVTDKSPAPKNWNNSPNSSVQFPPFPPPTSSFHRESSPSPSLRRWKQLKYAGRNWRSWRRLYSSIEELRTLPSAAAAAVPFHQRSMSVSMTKEQQQLQQQQQHHQQQHHHQHGNEWSPLQVANSTRLGLAPQMARPLLIQSQHHHHVGGGNSSSTSSSHSDIRPLLKQQMLPPELPLRRGGSVDRVLFPTENYNTNTTKSSNSESGGSFNPVNNVLTFKVFGPNPTQGVNMVKCLDSSTVEEAIAQVTERLATGPRVYQALYGLRIVESTNPKGPHYWLDNTSTLSQVQERFALGMVGAIDSKWRVELRIRCVPNDLHELYEKDKFTFLFYYDQTRFDYLSHGSLTVDPDIAVQLCCLEIRRFFKDVSASTLEKRSNLEYLEKEFGLRSFLPECVIANVKSKNLKKMIQQQSKKCVALAESACMFKFLDLLRTVYRYDREKFQCDLGTGWSIPVELIIGPDVGISYTASQAGSQFDFSGRFQSRVPQLPARWSLCLIYLQFNSDRDGGDENIADLVDRYCRFDQWHQPLSFYGTNELLKMTYYGCPVFALVNRSRPSERVSVRTNSRVPVEIVKSGSNVTWAAKSCGRRSKHEYARLRRIASMEDGEYSTPSCCREILIDCKKSWLRSLCDVSPEAFFLRNGGGEPTLVAVKTCKDQDYWLTSFLKKHVYVMQQFDHPNIIRLIGSMVLTRSVWIVMGIGQIW</sequence>